<dbReference type="EMBL" id="JACIGI010000059">
    <property type="protein sequence ID" value="MBB4287873.1"/>
    <property type="molecule type" value="Genomic_DNA"/>
</dbReference>
<evidence type="ECO:0008006" key="3">
    <source>
        <dbReference type="Google" id="ProtNLM"/>
    </source>
</evidence>
<organism evidence="1 2">
    <name type="scientific">Roseospira goensis</name>
    <dbReference type="NCBI Taxonomy" id="391922"/>
    <lineage>
        <taxon>Bacteria</taxon>
        <taxon>Pseudomonadati</taxon>
        <taxon>Pseudomonadota</taxon>
        <taxon>Alphaproteobacteria</taxon>
        <taxon>Rhodospirillales</taxon>
        <taxon>Rhodospirillaceae</taxon>
        <taxon>Roseospira</taxon>
    </lineage>
</organism>
<dbReference type="RefSeq" id="WP_184438046.1">
    <property type="nucleotide sequence ID" value="NZ_JACIGI010000059.1"/>
</dbReference>
<keyword evidence="2" id="KW-1185">Reference proteome</keyword>
<evidence type="ECO:0000313" key="1">
    <source>
        <dbReference type="EMBL" id="MBB4287873.1"/>
    </source>
</evidence>
<dbReference type="Proteomes" id="UP000555728">
    <property type="component" value="Unassembled WGS sequence"/>
</dbReference>
<accession>A0A7W6S2U7</accession>
<proteinExistence type="predicted"/>
<sequence>MPPTATAIEAYFRRLGEIQATGGGTGETSYYGALETLLNAVGNALAPKVVSVSQLAEAGAGHPDFGLYTRNQIQRGHPRPGQLPERGVVEVKKVSDDAWVTAKTSQVSRYWATYRLVLVTNYRDFVLIGEDDDGNPAKLESLRLATSEADFWSRVAKPRVFAGEVGQALEEYLRRAMTQTVALREPRDVAWFLASYARDALGRVDAKKPAYALHFVRFGADYRRGRPETALRPHVEHLEKHFPQPWPKRAFLRSNL</sequence>
<comment type="caution">
    <text evidence="1">The sequence shown here is derived from an EMBL/GenBank/DDBJ whole genome shotgun (WGS) entry which is preliminary data.</text>
</comment>
<name>A0A7W6S2U7_9PROT</name>
<dbReference type="AlphaFoldDB" id="A0A7W6S2U7"/>
<gene>
    <name evidence="1" type="ORF">GGD88_003632</name>
</gene>
<reference evidence="1 2" key="1">
    <citation type="submission" date="2020-08" db="EMBL/GenBank/DDBJ databases">
        <title>Genome sequencing of Purple Non-Sulfur Bacteria from various extreme environments.</title>
        <authorList>
            <person name="Mayer M."/>
        </authorList>
    </citation>
    <scope>NUCLEOTIDE SEQUENCE [LARGE SCALE GENOMIC DNA]</scope>
    <source>
        <strain evidence="1 2">JA135</strain>
    </source>
</reference>
<evidence type="ECO:0000313" key="2">
    <source>
        <dbReference type="Proteomes" id="UP000555728"/>
    </source>
</evidence>
<protein>
    <recommendedName>
        <fullName evidence="3">DNA methyltransferase</fullName>
    </recommendedName>
</protein>